<sequence length="120" mass="13820">MRFGLLDYIKIGAGFAVGIVLMLGFNLLIHDPSIRREARQGYVLEVQKIALEAKLAERDRQIKAGQLVIESYQEQLRNARRAEQERIEQTEQEIADYEKKLAAAGRSCLLNSDDIEWMRK</sequence>
<dbReference type="AlphaFoldDB" id="A0A2S7IUT1"/>
<feature type="transmembrane region" description="Helical" evidence="2">
    <location>
        <begin position="12"/>
        <end position="29"/>
    </location>
</feature>
<dbReference type="RefSeq" id="WP_104757491.1">
    <property type="nucleotide sequence ID" value="NZ_PTRC01000051.1"/>
</dbReference>
<keyword evidence="1" id="KW-0175">Coiled coil</keyword>
<organism evidence="3 4">
    <name type="scientific">Brucella oryzae</name>
    <dbReference type="NCBI Taxonomy" id="335286"/>
    <lineage>
        <taxon>Bacteria</taxon>
        <taxon>Pseudomonadati</taxon>
        <taxon>Pseudomonadota</taxon>
        <taxon>Alphaproteobacteria</taxon>
        <taxon>Hyphomicrobiales</taxon>
        <taxon>Brucellaceae</taxon>
        <taxon>Brucella/Ochrobactrum group</taxon>
        <taxon>Brucella</taxon>
    </lineage>
</organism>
<gene>
    <name evidence="3" type="ORF">C3731_20740</name>
</gene>
<dbReference type="EMBL" id="PTRC01000051">
    <property type="protein sequence ID" value="PQA71716.1"/>
    <property type="molecule type" value="Genomic_DNA"/>
</dbReference>
<evidence type="ECO:0000256" key="2">
    <source>
        <dbReference type="SAM" id="Phobius"/>
    </source>
</evidence>
<dbReference type="Proteomes" id="UP000238493">
    <property type="component" value="Unassembled WGS sequence"/>
</dbReference>
<proteinExistence type="predicted"/>
<feature type="coiled-coil region" evidence="1">
    <location>
        <begin position="62"/>
        <end position="107"/>
    </location>
</feature>
<keyword evidence="2" id="KW-0812">Transmembrane</keyword>
<keyword evidence="4" id="KW-1185">Reference proteome</keyword>
<comment type="caution">
    <text evidence="3">The sequence shown here is derived from an EMBL/GenBank/DDBJ whole genome shotgun (WGS) entry which is preliminary data.</text>
</comment>
<keyword evidence="2" id="KW-1133">Transmembrane helix</keyword>
<evidence type="ECO:0000256" key="1">
    <source>
        <dbReference type="SAM" id="Coils"/>
    </source>
</evidence>
<protein>
    <submittedName>
        <fullName evidence="3">Uncharacterized protein</fullName>
    </submittedName>
</protein>
<accession>A0A2S7IUT1</accession>
<reference evidence="3 4" key="1">
    <citation type="submission" date="2018-02" db="EMBL/GenBank/DDBJ databases">
        <title>Draft genome sequence of Ochrobactrum oryzae found in Brazil.</title>
        <authorList>
            <person name="Cerdeira L."/>
            <person name="Andrade F."/>
            <person name="Zacariotto T."/>
            <person name="Barbosa B."/>
            <person name="Santos S."/>
            <person name="Cassetari V."/>
            <person name="Lincopan N."/>
        </authorList>
    </citation>
    <scope>NUCLEOTIDE SEQUENCE [LARGE SCALE GENOMIC DNA]</scope>
    <source>
        <strain evidence="3 4">OA447</strain>
    </source>
</reference>
<evidence type="ECO:0000313" key="3">
    <source>
        <dbReference type="EMBL" id="PQA71716.1"/>
    </source>
</evidence>
<name>A0A2S7IUT1_9HYPH</name>
<evidence type="ECO:0000313" key="4">
    <source>
        <dbReference type="Proteomes" id="UP000238493"/>
    </source>
</evidence>
<dbReference type="OrthoDB" id="8447850at2"/>
<keyword evidence="2" id="KW-0472">Membrane</keyword>